<gene>
    <name evidence="3" type="ORF">LCPAC202_02960</name>
</gene>
<accession>A0A481Z7D6</accession>
<name>A0A481Z7D6_9VIRU</name>
<proteinExistence type="predicted"/>
<dbReference type="EMBL" id="MK500525">
    <property type="protein sequence ID" value="QBK91322.1"/>
    <property type="molecule type" value="Genomic_DNA"/>
</dbReference>
<evidence type="ECO:0000256" key="1">
    <source>
        <dbReference type="SAM" id="Phobius"/>
    </source>
</evidence>
<dbReference type="InterPro" id="IPR043875">
    <property type="entry name" value="DUF5857"/>
</dbReference>
<evidence type="ECO:0000313" key="3">
    <source>
        <dbReference type="EMBL" id="QBK91322.1"/>
    </source>
</evidence>
<reference evidence="3" key="1">
    <citation type="journal article" date="2019" name="MBio">
        <title>Virus Genomes from Deep Sea Sediments Expand the Ocean Megavirome and Support Independent Origins of Viral Gigantism.</title>
        <authorList>
            <person name="Backstrom D."/>
            <person name="Yutin N."/>
            <person name="Jorgensen S.L."/>
            <person name="Dharamshi J."/>
            <person name="Homa F."/>
            <person name="Zaremba-Niedwiedzka K."/>
            <person name="Spang A."/>
            <person name="Wolf Y.I."/>
            <person name="Koonin E.V."/>
            <person name="Ettema T.J."/>
        </authorList>
    </citation>
    <scope>NUCLEOTIDE SEQUENCE</scope>
</reference>
<sequence length="637" mass="69229">MGNNCHKDFPPPDTSNVCTSDNIGEGDTVRYEIPHFCTLKGPGGTRKRREYCDRIGGGGEWGLEGNRGEGGHCTYDDCGAVKAYKTGCCDGCCGIVGRKVFCRRKAYLGNPAFCCFRDKEWRGRKGDPDDLLCFETDAREGTCLPDNRNITNSSCQDSVFEYCTGGDLDKNDKSWLERWAPFKGPVIDGNPNCVYAVNRNLFIDPNIANVLNAIQPNPKVFRDAAGFVWSRELLVKVFEKYAEQGFVIGTLPGFPGYNTFQDDVLQPICTSVPGICQQGLFATCSNSTTDELVRNPEQVPWCGCYMPQDQYQRYVDEFQVNRECTPICARQGSIPLVSANGIQPLLCNQSVCIIDDVTIALEKTNVGGNITFAQFCGGCSAPISGVNGVAGGLSPLSDPSESLGRSSSACLCIISNDTIAAASSQIEGINLTDVCGSARCFKNNPNPGDGQPNRLEIPCDSADNFNPFTNRKTNQDKETAEKNFMRWVIIAIVVIVVFIIILFMLYLGGIGRDTGKKIITRHDITRHAIQPKPMIDIKAAMANERHLLYGDRVGGSILDRGRFPMFPKAAVPGDMQGSILNRNQLTSTIIGSTSAPGGCFTPRSISTRDMGNICPMDGLSPGISNGSILDRGLSTLN</sequence>
<dbReference type="Pfam" id="PF19175">
    <property type="entry name" value="DUF5857"/>
    <property type="match status" value="1"/>
</dbReference>
<feature type="domain" description="DUF5857" evidence="2">
    <location>
        <begin position="261"/>
        <end position="378"/>
    </location>
</feature>
<feature type="transmembrane region" description="Helical" evidence="1">
    <location>
        <begin position="484"/>
        <end position="507"/>
    </location>
</feature>
<keyword evidence="1" id="KW-0812">Transmembrane</keyword>
<keyword evidence="1" id="KW-0472">Membrane</keyword>
<organism evidence="3">
    <name type="scientific">Pithovirus LCPAC202</name>
    <dbReference type="NCBI Taxonomy" id="2506592"/>
    <lineage>
        <taxon>Viruses</taxon>
        <taxon>Pithoviruses</taxon>
    </lineage>
</organism>
<keyword evidence="1" id="KW-1133">Transmembrane helix</keyword>
<protein>
    <recommendedName>
        <fullName evidence="2">DUF5857 domain-containing protein</fullName>
    </recommendedName>
</protein>
<evidence type="ECO:0000259" key="2">
    <source>
        <dbReference type="Pfam" id="PF19175"/>
    </source>
</evidence>